<evidence type="ECO:0000313" key="2">
    <source>
        <dbReference type="EMBL" id="ANW95691.1"/>
    </source>
</evidence>
<dbReference type="STRING" id="1790137.AXE80_05100"/>
<keyword evidence="3" id="KW-1185">Reference proteome</keyword>
<evidence type="ECO:0000256" key="1">
    <source>
        <dbReference type="SAM" id="SignalP"/>
    </source>
</evidence>
<gene>
    <name evidence="2" type="ORF">AXE80_05100</name>
</gene>
<proteinExistence type="predicted"/>
<evidence type="ECO:0008006" key="4">
    <source>
        <dbReference type="Google" id="ProtNLM"/>
    </source>
</evidence>
<protein>
    <recommendedName>
        <fullName evidence="4">TonB-dependent receptor plug domain-containing protein</fullName>
    </recommendedName>
</protein>
<name>A0A1B1Y4I5_9FLAO</name>
<feature type="signal peptide" evidence="1">
    <location>
        <begin position="1"/>
        <end position="18"/>
    </location>
</feature>
<dbReference type="RefSeq" id="WP_068825065.1">
    <property type="nucleotide sequence ID" value="NZ_CP014224.1"/>
</dbReference>
<evidence type="ECO:0000313" key="3">
    <source>
        <dbReference type="Proteomes" id="UP000092967"/>
    </source>
</evidence>
<feature type="chain" id="PRO_5008532440" description="TonB-dependent receptor plug domain-containing protein" evidence="1">
    <location>
        <begin position="19"/>
        <end position="825"/>
    </location>
</feature>
<organism evidence="2 3">
    <name type="scientific">Wenyingzhuangia fucanilytica</name>
    <dbReference type="NCBI Taxonomy" id="1790137"/>
    <lineage>
        <taxon>Bacteria</taxon>
        <taxon>Pseudomonadati</taxon>
        <taxon>Bacteroidota</taxon>
        <taxon>Flavobacteriia</taxon>
        <taxon>Flavobacteriales</taxon>
        <taxon>Flavobacteriaceae</taxon>
        <taxon>Wenyingzhuangia</taxon>
    </lineage>
</organism>
<dbReference type="KEGG" id="wfu:AXE80_05100"/>
<dbReference type="AlphaFoldDB" id="A0A1B1Y4I5"/>
<accession>A0A1B1Y4I5</accession>
<dbReference type="Proteomes" id="UP000092967">
    <property type="component" value="Chromosome"/>
</dbReference>
<dbReference type="EMBL" id="CP014224">
    <property type="protein sequence ID" value="ANW95691.1"/>
    <property type="molecule type" value="Genomic_DNA"/>
</dbReference>
<reference evidence="2 3" key="1">
    <citation type="submission" date="2016-02" db="EMBL/GenBank/DDBJ databases">
        <authorList>
            <person name="Wen L."/>
            <person name="He K."/>
            <person name="Yang H."/>
        </authorList>
    </citation>
    <scope>NUCLEOTIDE SEQUENCE [LARGE SCALE GENOMIC DNA]</scope>
    <source>
        <strain evidence="2 3">CZ1127</strain>
    </source>
</reference>
<sequence length="825" mass="94669">MLNRLFLILILTPLCNYAQTSFPNQIQKNLEDYIFNQYPEKTYVHTDKPAYTLGEDIWFSAYLINGITHRRTPKSRILYVELINPENKIVDKKTLYVYDINVAGDFKILEDWQEGKYTIRAYTNYMRNDSSDTFFQKKIPIYKINKDSNIDSNNIDSVSSSTQTTEKDVPKPEVSFYPEGGYLIEGLQNRVAFKTNVKNFKAYLKDQKGNEIAEAKSIDLGLGLLSIIPEKNKSYYVSTTINGKEIKYPLPKALPKGFVINTTNTKNGIIVNLNSNMPNGLQNTFLIAHQRGILFYNNFETQNIPSNTLKIPTSYLTDGVVNITLFNSDGNPVAERTIFVDTPKDNLKLTTKTSKETYKSREKVEVLFDLTDINGEKETSTFSMSVRDLKAFPYNTRTSNIKTYLLLNSDLRGTIEQPGYFFEKENDPKRKYLLDLVMMTNGWKRFTSLELLQTKKEAQKYSPENSLFITGTTTKFKKLDKPHVSEVRLTFLGKVFAQEPIQKTDSLGRFKFGPYTFMDSISTIIEARYDNFNSKSLKTKDVSIVLDEPTASPPVTSSKEASKLSTYKKNENFVKVAQYVQQIKFEYNQKVEQLKAVELNAINATAAEKRKKEMENRTIYRRPDNMMNRIDVTSLEFTPTTIIELLNTNANHVIREDFDNFLWNRDNSIVRIFLDGRQITMDYLRSITCDEISFVDILTGATVNMLYNDIAGGTGGAAIILYPKKGYEFKNGKKIEKPGVLNFKAKGFYTAREFFSPDHIKDFDELKGADLRTTLHWEPMLKTTKETPTKVSFFTSDIKSDYIIEIEGISSKGQPIHTFKTFNVE</sequence>
<dbReference type="OrthoDB" id="679547at2"/>
<keyword evidence="1" id="KW-0732">Signal</keyword>
<dbReference type="Gene3D" id="2.60.40.1930">
    <property type="match status" value="1"/>
</dbReference>